<organism evidence="3 4">
    <name type="scientific">Cellulosimicrobium protaetiae</name>
    <dbReference type="NCBI Taxonomy" id="2587808"/>
    <lineage>
        <taxon>Bacteria</taxon>
        <taxon>Bacillati</taxon>
        <taxon>Actinomycetota</taxon>
        <taxon>Actinomycetes</taxon>
        <taxon>Micrococcales</taxon>
        <taxon>Promicromonosporaceae</taxon>
        <taxon>Cellulosimicrobium</taxon>
    </lineage>
</organism>
<evidence type="ECO:0000256" key="2">
    <source>
        <dbReference type="SAM" id="Phobius"/>
    </source>
</evidence>
<dbReference type="AlphaFoldDB" id="A0A6M5UGS2"/>
<feature type="compositionally biased region" description="Acidic residues" evidence="1">
    <location>
        <begin position="25"/>
        <end position="54"/>
    </location>
</feature>
<keyword evidence="4" id="KW-1185">Reference proteome</keyword>
<evidence type="ECO:0000313" key="4">
    <source>
        <dbReference type="Proteomes" id="UP000451354"/>
    </source>
</evidence>
<proteinExistence type="predicted"/>
<keyword evidence="2" id="KW-0472">Membrane</keyword>
<dbReference type="Proteomes" id="UP000451354">
    <property type="component" value="Chromosome"/>
</dbReference>
<reference evidence="3 4" key="1">
    <citation type="journal article" date="2022" name="Int. J. Syst. Evol. Microbiol.">
        <title>Cellulosimicrobium protaetiae sp. nov., isolated from the gut of the larva of Protaetia brevitarsis seulensis.</title>
        <authorList>
            <person name="Le Han H."/>
            <person name="Nguyen T.T.H."/>
            <person name="Li Z."/>
            <person name="Shin N.R."/>
            <person name="Kim S.G."/>
        </authorList>
    </citation>
    <scope>NUCLEOTIDE SEQUENCE [LARGE SCALE GENOMIC DNA]</scope>
    <source>
        <strain evidence="3 4">BI34</strain>
    </source>
</reference>
<protein>
    <submittedName>
        <fullName evidence="3">Uncharacterized protein</fullName>
    </submittedName>
</protein>
<evidence type="ECO:0000313" key="3">
    <source>
        <dbReference type="EMBL" id="QJW37284.1"/>
    </source>
</evidence>
<gene>
    <name evidence="3" type="ORF">FIC82_014960</name>
</gene>
<accession>A0A6M5UGS2</accession>
<feature type="transmembrane region" description="Helical" evidence="2">
    <location>
        <begin position="72"/>
        <end position="92"/>
    </location>
</feature>
<name>A0A6M5UGS2_9MICO</name>
<keyword evidence="2" id="KW-1133">Transmembrane helix</keyword>
<dbReference type="OrthoDB" id="9924287at2"/>
<dbReference type="RefSeq" id="WP_154799034.1">
    <property type="nucleotide sequence ID" value="NZ_CP052757.1"/>
</dbReference>
<dbReference type="EMBL" id="CP052757">
    <property type="protein sequence ID" value="QJW37284.1"/>
    <property type="molecule type" value="Genomic_DNA"/>
</dbReference>
<dbReference type="KEGG" id="cprt:FIC82_014960"/>
<sequence>MNSPSEQGGAGGVGTATSDAGDPTSEPEDAGDPTSEPEDAGDPTSEPEDAGDPTLETEDAARAEMYRWSVPLRAVLTVVAGVCLPLTVWAVVRATQVPTPFPCGPETSGPPCPADVGALILGAAVTFVGAMFFGIVAAIMGATPTRLARRFGFLYLLAVLVGCVLAEPWADAVVRALT</sequence>
<feature type="transmembrane region" description="Helical" evidence="2">
    <location>
        <begin position="151"/>
        <end position="170"/>
    </location>
</feature>
<evidence type="ECO:0000256" key="1">
    <source>
        <dbReference type="SAM" id="MobiDB-lite"/>
    </source>
</evidence>
<feature type="transmembrane region" description="Helical" evidence="2">
    <location>
        <begin position="116"/>
        <end position="139"/>
    </location>
</feature>
<keyword evidence="2" id="KW-0812">Transmembrane</keyword>
<feature type="region of interest" description="Disordered" evidence="1">
    <location>
        <begin position="1"/>
        <end position="54"/>
    </location>
</feature>